<dbReference type="CDD" id="cd10910">
    <property type="entry name" value="PIN_limkain_b1_N_like"/>
    <property type="match status" value="1"/>
</dbReference>
<proteinExistence type="predicted"/>
<gene>
    <name evidence="3" type="primary">LOC108833831</name>
</gene>
<dbReference type="PANTHER" id="PTHR14379">
    <property type="entry name" value="LIMKAIN B LKAP"/>
    <property type="match status" value="1"/>
</dbReference>
<dbReference type="AlphaFoldDB" id="A0A6J0LR18"/>
<sequence length="333" mass="37939">MSLKLNTRILAAPSLFPNSNPRGPTEIRFSNRWGKANADLLSLSLLNQRCRRDQIRCCEKAGGGGGGGGGGGDVSKKTGVWWDLNTCPLPAGFDPRWVRPCIESAVEEEIGFRTEVTIYAMGNLEYISIDLLEKISSSGIILTHSPCDCIAKNPKGLMLFMDDWFDDDFSNRHPPGYVMIISGDQKILDPWRFRSFGHTTFVAFPKGVRLLAPHAELKFIGELFEYVFAKQFVWETLLTDNLAQETLLYTCDYEPHCICYICDDVYEVCDEFITHLKSEEHRKELFLLQEEERCHLLKHLEEEEISLIEAENKKRQEAASARGLCVKEFTDWK</sequence>
<dbReference type="GO" id="GO:0010468">
    <property type="term" value="P:regulation of gene expression"/>
    <property type="evidence" value="ECO:0007669"/>
    <property type="project" value="InterPro"/>
</dbReference>
<accession>A0A6J0LR18</accession>
<protein>
    <submittedName>
        <fullName evidence="3">Uncharacterized protein LOC108833831</fullName>
    </submittedName>
</protein>
<reference evidence="2" key="1">
    <citation type="journal article" date="2019" name="Database">
        <title>The radish genome database (RadishGD): an integrated information resource for radish genomics.</title>
        <authorList>
            <person name="Yu H.J."/>
            <person name="Baek S."/>
            <person name="Lee Y.J."/>
            <person name="Cho A."/>
            <person name="Mun J.H."/>
        </authorList>
    </citation>
    <scope>NUCLEOTIDE SEQUENCE [LARGE SCALE GENOMIC DNA]</scope>
    <source>
        <strain evidence="2">cv. WK10039</strain>
    </source>
</reference>
<dbReference type="KEGG" id="rsz:108833831"/>
<dbReference type="Pfam" id="PF01936">
    <property type="entry name" value="NYN"/>
    <property type="match status" value="1"/>
</dbReference>
<dbReference type="Proteomes" id="UP000504610">
    <property type="component" value="Chromosome 2"/>
</dbReference>
<feature type="domain" description="NYN" evidence="1">
    <location>
        <begin position="77"/>
        <end position="184"/>
    </location>
</feature>
<dbReference type="OrthoDB" id="549353at2759"/>
<organism evidence="2 3">
    <name type="scientific">Raphanus sativus</name>
    <name type="common">Radish</name>
    <name type="synonym">Raphanus raphanistrum var. sativus</name>
    <dbReference type="NCBI Taxonomy" id="3726"/>
    <lineage>
        <taxon>Eukaryota</taxon>
        <taxon>Viridiplantae</taxon>
        <taxon>Streptophyta</taxon>
        <taxon>Embryophyta</taxon>
        <taxon>Tracheophyta</taxon>
        <taxon>Spermatophyta</taxon>
        <taxon>Magnoliopsida</taxon>
        <taxon>eudicotyledons</taxon>
        <taxon>Gunneridae</taxon>
        <taxon>Pentapetalae</taxon>
        <taxon>rosids</taxon>
        <taxon>malvids</taxon>
        <taxon>Brassicales</taxon>
        <taxon>Brassicaceae</taxon>
        <taxon>Brassiceae</taxon>
        <taxon>Raphanus</taxon>
    </lineage>
</organism>
<name>A0A6J0LR18_RAPSA</name>
<keyword evidence="2" id="KW-1185">Reference proteome</keyword>
<dbReference type="GO" id="GO:0005777">
    <property type="term" value="C:peroxisome"/>
    <property type="evidence" value="ECO:0007669"/>
    <property type="project" value="InterPro"/>
</dbReference>
<reference evidence="3" key="2">
    <citation type="submission" date="2025-08" db="UniProtKB">
        <authorList>
            <consortium name="RefSeq"/>
        </authorList>
    </citation>
    <scope>IDENTIFICATION</scope>
    <source>
        <tissue evidence="3">Leaf</tissue>
    </source>
</reference>
<evidence type="ECO:0000313" key="3">
    <source>
        <dbReference type="RefSeq" id="XP_018462730.2"/>
    </source>
</evidence>
<dbReference type="RefSeq" id="XP_018462730.2">
    <property type="nucleotide sequence ID" value="XM_018607228.2"/>
</dbReference>
<dbReference type="InterPro" id="IPR021139">
    <property type="entry name" value="NYN"/>
</dbReference>
<evidence type="ECO:0000259" key="1">
    <source>
        <dbReference type="Pfam" id="PF01936"/>
    </source>
</evidence>
<dbReference type="GO" id="GO:0004540">
    <property type="term" value="F:RNA nuclease activity"/>
    <property type="evidence" value="ECO:0007669"/>
    <property type="project" value="InterPro"/>
</dbReference>
<dbReference type="GeneID" id="108833831"/>
<dbReference type="InterPro" id="IPR024768">
    <property type="entry name" value="Marf1"/>
</dbReference>
<dbReference type="PANTHER" id="PTHR14379:SF78">
    <property type="entry name" value="NYN DOMAIN-CONTAINING PROTEIN"/>
    <property type="match status" value="1"/>
</dbReference>
<evidence type="ECO:0000313" key="2">
    <source>
        <dbReference type="Proteomes" id="UP000504610"/>
    </source>
</evidence>